<dbReference type="InterPro" id="IPR058240">
    <property type="entry name" value="rSAM_sf"/>
</dbReference>
<organism evidence="8 9">
    <name type="scientific">Amedibacillus dolichus</name>
    <dbReference type="NCBI Taxonomy" id="31971"/>
    <lineage>
        <taxon>Bacteria</taxon>
        <taxon>Bacillati</taxon>
        <taxon>Bacillota</taxon>
        <taxon>Erysipelotrichia</taxon>
        <taxon>Erysipelotrichales</taxon>
        <taxon>Erysipelotrichaceae</taxon>
        <taxon>Amedibacillus</taxon>
    </lineage>
</organism>
<reference evidence="8" key="1">
    <citation type="submission" date="2023-06" db="EMBL/GenBank/DDBJ databases">
        <title>Identification and characterization of horizontal gene transfer across gut microbiota members of farm animals based on homology search.</title>
        <authorList>
            <person name="Schwarzerova J."/>
            <person name="Nykrynova M."/>
            <person name="Jureckova K."/>
            <person name="Cejkova D."/>
            <person name="Rychlik I."/>
        </authorList>
    </citation>
    <scope>NUCLEOTIDE SEQUENCE</scope>
    <source>
        <strain evidence="8">ET39</strain>
    </source>
</reference>
<accession>A0ABT7UBM2</accession>
<dbReference type="NCBIfam" id="TIGR04085">
    <property type="entry name" value="rSAM_more_4Fe4S"/>
    <property type="match status" value="1"/>
</dbReference>
<dbReference type="Gene3D" id="3.20.20.70">
    <property type="entry name" value="Aldolase class I"/>
    <property type="match status" value="1"/>
</dbReference>
<dbReference type="InterPro" id="IPR013785">
    <property type="entry name" value="Aldolase_TIM"/>
</dbReference>
<name>A0ABT7UBM2_9FIRM</name>
<dbReference type="Pfam" id="PF04055">
    <property type="entry name" value="Radical_SAM"/>
    <property type="match status" value="1"/>
</dbReference>
<gene>
    <name evidence="8" type="ORF">QUV96_05155</name>
</gene>
<evidence type="ECO:0000313" key="8">
    <source>
        <dbReference type="EMBL" id="MDM8157023.1"/>
    </source>
</evidence>
<dbReference type="SUPFAM" id="SSF102114">
    <property type="entry name" value="Radical SAM enzymes"/>
    <property type="match status" value="1"/>
</dbReference>
<dbReference type="PANTHER" id="PTHR43787">
    <property type="entry name" value="FEMO COFACTOR BIOSYNTHESIS PROTEIN NIFB-RELATED"/>
    <property type="match status" value="1"/>
</dbReference>
<proteinExistence type="predicted"/>
<evidence type="ECO:0000256" key="1">
    <source>
        <dbReference type="ARBA" id="ARBA00001966"/>
    </source>
</evidence>
<keyword evidence="6" id="KW-0411">Iron-sulfur</keyword>
<evidence type="ECO:0000256" key="2">
    <source>
        <dbReference type="ARBA" id="ARBA00022485"/>
    </source>
</evidence>
<dbReference type="InterPro" id="IPR007197">
    <property type="entry name" value="rSAM"/>
</dbReference>
<dbReference type="PANTHER" id="PTHR43787:SF3">
    <property type="entry name" value="ARYLSULFATASE REGULATORY PROTEIN"/>
    <property type="match status" value="1"/>
</dbReference>
<keyword evidence="4" id="KW-0479">Metal-binding</keyword>
<evidence type="ECO:0000259" key="7">
    <source>
        <dbReference type="Pfam" id="PF04055"/>
    </source>
</evidence>
<feature type="domain" description="Radical SAM core" evidence="7">
    <location>
        <begin position="90"/>
        <end position="253"/>
    </location>
</feature>
<evidence type="ECO:0000256" key="4">
    <source>
        <dbReference type="ARBA" id="ARBA00022723"/>
    </source>
</evidence>
<dbReference type="SFLD" id="SFLDG01067">
    <property type="entry name" value="SPASM/twitch_domain_containing"/>
    <property type="match status" value="1"/>
</dbReference>
<evidence type="ECO:0000256" key="3">
    <source>
        <dbReference type="ARBA" id="ARBA00022691"/>
    </source>
</evidence>
<keyword evidence="5" id="KW-0408">Iron</keyword>
<keyword evidence="2" id="KW-0004">4Fe-4S</keyword>
<sequence length="423" mass="49091">MKFSKFNITFDYNNKSYLTNTFSKSILEIDSRIKRIIENNISDALSKNEESLLGEHGFMVNESIDEIGLLRYRSNKLKNDKSEMEFVICPTLECNFSCTYCFESPRKGCMSQEIQDQVLQFIFEKVNDPDNKSVHIIWFGGEPLLYPDILLKMNDKLYQYCKENNKLFKSEIITNGYLLNVELVEKLIKCHIEHLQITLDGAKCSHDSRRILKNGDGTFDVIYKNLELLFNKPITVSLRMNVDKTNLENIADLEKSILKLNNPNIICHPAIVELSDMHFQDIKEKCFYDDSELQMYYGHPTISKYYNSYKCSDYGLRSFFCEAEHEHSFVIDEIGNVYKCWNSVGVDDEVYCTVKDTTPNPAIVSVFLGRDPFTEKKCVDCPYIPICAGGCVMQKKLRNENECCDNKFNFLESVKKSINMHKE</sequence>
<comment type="cofactor">
    <cofactor evidence="1">
        <name>[4Fe-4S] cluster</name>
        <dbReference type="ChEBI" id="CHEBI:49883"/>
    </cofactor>
</comment>
<evidence type="ECO:0000313" key="9">
    <source>
        <dbReference type="Proteomes" id="UP001529340"/>
    </source>
</evidence>
<protein>
    <submittedName>
        <fullName evidence="8">Radical SAM protein</fullName>
    </submittedName>
</protein>
<dbReference type="InterPro" id="IPR023885">
    <property type="entry name" value="4Fe4S-binding_SPASM_dom"/>
</dbReference>
<keyword evidence="3" id="KW-0949">S-adenosyl-L-methionine</keyword>
<evidence type="ECO:0000256" key="5">
    <source>
        <dbReference type="ARBA" id="ARBA00023004"/>
    </source>
</evidence>
<evidence type="ECO:0000256" key="6">
    <source>
        <dbReference type="ARBA" id="ARBA00023014"/>
    </source>
</evidence>
<dbReference type="SFLD" id="SFLDS00029">
    <property type="entry name" value="Radical_SAM"/>
    <property type="match status" value="1"/>
</dbReference>
<dbReference type="CDD" id="cd01335">
    <property type="entry name" value="Radical_SAM"/>
    <property type="match status" value="1"/>
</dbReference>
<dbReference type="Proteomes" id="UP001529340">
    <property type="component" value="Unassembled WGS sequence"/>
</dbReference>
<reference evidence="8" key="2">
    <citation type="submission" date="2023-06" db="EMBL/GenBank/DDBJ databases">
        <authorList>
            <person name="Zeman M."/>
            <person name="Kubasova T."/>
            <person name="Jahodarova E."/>
            <person name="Nykrynova M."/>
            <person name="Rychlik I."/>
        </authorList>
    </citation>
    <scope>NUCLEOTIDE SEQUENCE</scope>
    <source>
        <strain evidence="8">ET39</strain>
    </source>
</reference>
<keyword evidence="9" id="KW-1185">Reference proteome</keyword>
<dbReference type="RefSeq" id="WP_289607485.1">
    <property type="nucleotide sequence ID" value="NZ_JAUDCG010000016.1"/>
</dbReference>
<comment type="caution">
    <text evidence="8">The sequence shown here is derived from an EMBL/GenBank/DDBJ whole genome shotgun (WGS) entry which is preliminary data.</text>
</comment>
<dbReference type="EMBL" id="JAUDCG010000016">
    <property type="protein sequence ID" value="MDM8157023.1"/>
    <property type="molecule type" value="Genomic_DNA"/>
</dbReference>